<dbReference type="Proteomes" id="UP000325827">
    <property type="component" value="Unassembled WGS sequence"/>
</dbReference>
<organism evidence="2 3">
    <name type="scientific">Microbacterium rhizomatis</name>
    <dbReference type="NCBI Taxonomy" id="1631477"/>
    <lineage>
        <taxon>Bacteria</taxon>
        <taxon>Bacillati</taxon>
        <taxon>Actinomycetota</taxon>
        <taxon>Actinomycetes</taxon>
        <taxon>Micrococcales</taxon>
        <taxon>Microbacteriaceae</taxon>
        <taxon>Microbacterium</taxon>
    </lineage>
</organism>
<dbReference type="AlphaFoldDB" id="A0A5J5J2M0"/>
<dbReference type="GO" id="GO:0003700">
    <property type="term" value="F:DNA-binding transcription factor activity"/>
    <property type="evidence" value="ECO:0007669"/>
    <property type="project" value="InterPro"/>
</dbReference>
<name>A0A5J5J2M0_9MICO</name>
<dbReference type="InterPro" id="IPR036388">
    <property type="entry name" value="WH-like_DNA-bd_sf"/>
</dbReference>
<dbReference type="InterPro" id="IPR036390">
    <property type="entry name" value="WH_DNA-bd_sf"/>
</dbReference>
<dbReference type="SMART" id="SM00418">
    <property type="entry name" value="HTH_ARSR"/>
    <property type="match status" value="1"/>
</dbReference>
<dbReference type="InterPro" id="IPR001845">
    <property type="entry name" value="HTH_ArsR_DNA-bd_dom"/>
</dbReference>
<evidence type="ECO:0000259" key="1">
    <source>
        <dbReference type="SMART" id="SM00418"/>
    </source>
</evidence>
<feature type="domain" description="HTH arsR-type" evidence="1">
    <location>
        <begin position="15"/>
        <end position="100"/>
    </location>
</feature>
<evidence type="ECO:0000313" key="2">
    <source>
        <dbReference type="EMBL" id="KAA9110321.1"/>
    </source>
</evidence>
<dbReference type="EMBL" id="VYSA01000001">
    <property type="protein sequence ID" value="KAA9110321.1"/>
    <property type="molecule type" value="Genomic_DNA"/>
</dbReference>
<gene>
    <name evidence="2" type="ORF">F6B43_01065</name>
</gene>
<dbReference type="RefSeq" id="WP_150447119.1">
    <property type="nucleotide sequence ID" value="NZ_VYSA01000001.1"/>
</dbReference>
<comment type="caution">
    <text evidence="2">The sequence shown here is derived from an EMBL/GenBank/DDBJ whole genome shotgun (WGS) entry which is preliminary data.</text>
</comment>
<dbReference type="Gene3D" id="1.10.10.10">
    <property type="entry name" value="Winged helix-like DNA-binding domain superfamily/Winged helix DNA-binding domain"/>
    <property type="match status" value="1"/>
</dbReference>
<protein>
    <submittedName>
        <fullName evidence="2">Helix-turn-helix transcriptional regulator</fullName>
    </submittedName>
</protein>
<keyword evidence="3" id="KW-1185">Reference proteome</keyword>
<dbReference type="InterPro" id="IPR011991">
    <property type="entry name" value="ArsR-like_HTH"/>
</dbReference>
<accession>A0A5J5J2M0</accession>
<dbReference type="CDD" id="cd00090">
    <property type="entry name" value="HTH_ARSR"/>
    <property type="match status" value="1"/>
</dbReference>
<evidence type="ECO:0000313" key="3">
    <source>
        <dbReference type="Proteomes" id="UP000325827"/>
    </source>
</evidence>
<sequence>MPEHVRPDLPPAVGDAVSAFGYGVRVAIIGYIHEHGPATRGQLATALGLVPKTVQFHLTGLTALGVVIPDPPPEQARRGQRTRYEIDAGRVLELYAELGKHLGIGG</sequence>
<proteinExistence type="predicted"/>
<reference evidence="3" key="1">
    <citation type="submission" date="2019-09" db="EMBL/GenBank/DDBJ databases">
        <title>Mumia zhuanghuii sp. nov. isolated from the intestinal contents of plateau pika (Ochotona curzoniae) in the Qinghai-Tibet plateau of China.</title>
        <authorList>
            <person name="Tian Z."/>
        </authorList>
    </citation>
    <scope>NUCLEOTIDE SEQUENCE [LARGE SCALE GENOMIC DNA]</scope>
    <source>
        <strain evidence="3">JCM 30598</strain>
    </source>
</reference>
<dbReference type="OrthoDB" id="5113930at2"/>
<dbReference type="SUPFAM" id="SSF46785">
    <property type="entry name" value="Winged helix' DNA-binding domain"/>
    <property type="match status" value="1"/>
</dbReference>